<reference evidence="2 3" key="1">
    <citation type="submission" date="2012-11" db="EMBL/GenBank/DDBJ databases">
        <title>FINISHED of Natronococcus occultus SP4, DSM 3396.</title>
        <authorList>
            <consortium name="DOE Joint Genome Institute"/>
            <person name="Eisen J."/>
            <person name="Huntemann M."/>
            <person name="Wei C.-L."/>
            <person name="Han J."/>
            <person name="Detter J.C."/>
            <person name="Han C."/>
            <person name="Tapia R."/>
            <person name="Chen A."/>
            <person name="Kyrpides N."/>
            <person name="Mavromatis K."/>
            <person name="Markowitz V."/>
            <person name="Szeto E."/>
            <person name="Ivanova N."/>
            <person name="Mikhailova N."/>
            <person name="Ovchinnikova G."/>
            <person name="Pagani I."/>
            <person name="Pati A."/>
            <person name="Goodwin L."/>
            <person name="Nordberg H.P."/>
            <person name="Cantor M.N."/>
            <person name="Hua S.X."/>
            <person name="Woyke T."/>
            <person name="Eisen J."/>
            <person name="Klenk H.-P."/>
            <person name="Klenk H.-P."/>
        </authorList>
    </citation>
    <scope>NUCLEOTIDE SEQUENCE [LARGE SCALE GENOMIC DNA]</scope>
    <source>
        <strain evidence="2 3">SP4</strain>
    </source>
</reference>
<feature type="compositionally biased region" description="Acidic residues" evidence="1">
    <location>
        <begin position="52"/>
        <end position="68"/>
    </location>
</feature>
<name>L0K006_9EURY</name>
<sequence>MAEDDTDRADEYEAEREAEVEEELERVDRKDDAADDGDDDLGTQNAPRSDGEQPDDLEEAEGETEESS</sequence>
<dbReference type="AlphaFoldDB" id="L0K006"/>
<accession>L0K006</accession>
<feature type="region of interest" description="Disordered" evidence="1">
    <location>
        <begin position="1"/>
        <end position="68"/>
    </location>
</feature>
<dbReference type="HOGENOM" id="CLU_204308_0_0_2"/>
<dbReference type="KEGG" id="nou:Natoc_2552"/>
<gene>
    <name evidence="2" type="ORF">Natoc_2552</name>
</gene>
<evidence type="ECO:0000313" key="2">
    <source>
        <dbReference type="EMBL" id="AGB38316.1"/>
    </source>
</evidence>
<dbReference type="Proteomes" id="UP000010878">
    <property type="component" value="Chromosome"/>
</dbReference>
<dbReference type="STRING" id="694430.Natoc_2552"/>
<proteinExistence type="predicted"/>
<keyword evidence="3" id="KW-1185">Reference proteome</keyword>
<organism evidence="2 3">
    <name type="scientific">Natronococcus occultus SP4</name>
    <dbReference type="NCBI Taxonomy" id="694430"/>
    <lineage>
        <taxon>Archaea</taxon>
        <taxon>Methanobacteriati</taxon>
        <taxon>Methanobacteriota</taxon>
        <taxon>Stenosarchaea group</taxon>
        <taxon>Halobacteria</taxon>
        <taxon>Halobacteriales</taxon>
        <taxon>Natrialbaceae</taxon>
        <taxon>Natronococcus</taxon>
    </lineage>
</organism>
<protein>
    <submittedName>
        <fullName evidence="2">Uncharacterized protein</fullName>
    </submittedName>
</protein>
<evidence type="ECO:0000256" key="1">
    <source>
        <dbReference type="SAM" id="MobiDB-lite"/>
    </source>
</evidence>
<dbReference type="RefSeq" id="WP_015321756.1">
    <property type="nucleotide sequence ID" value="NC_019974.1"/>
</dbReference>
<dbReference type="GeneID" id="14404259"/>
<dbReference type="EMBL" id="CP003929">
    <property type="protein sequence ID" value="AGB38316.1"/>
    <property type="molecule type" value="Genomic_DNA"/>
</dbReference>
<evidence type="ECO:0000313" key="3">
    <source>
        <dbReference type="Proteomes" id="UP000010878"/>
    </source>
</evidence>